<name>A0ABV5AQE6_9BACL</name>
<sequence>MAEWYKIDHAGKLFPAVAGPENSSTYRLSMILTSPVNPSLLQQALDGVMTRFPLLKMELSNGLSSRRA</sequence>
<proteinExistence type="predicted"/>
<protein>
    <recommendedName>
        <fullName evidence="3">Condensation domain-containing protein</fullName>
    </recommendedName>
</protein>
<evidence type="ECO:0000313" key="2">
    <source>
        <dbReference type="Proteomes" id="UP001580346"/>
    </source>
</evidence>
<reference evidence="1 2" key="1">
    <citation type="submission" date="2024-09" db="EMBL/GenBank/DDBJ databases">
        <title>Paenibacillus zeirhizospherea sp. nov., isolated from surface of the maize (Zea mays) roots in a horticulture field, Hungary.</title>
        <authorList>
            <person name="Marton D."/>
            <person name="Farkas M."/>
            <person name="Bedics A."/>
            <person name="Toth E."/>
            <person name="Tancsics A."/>
            <person name="Boka K."/>
            <person name="Maroti G."/>
            <person name="Kriszt B."/>
            <person name="Cserhati M."/>
        </authorList>
    </citation>
    <scope>NUCLEOTIDE SEQUENCE [LARGE SCALE GENOMIC DNA]</scope>
    <source>
        <strain evidence="1 2">KCTC 33519</strain>
    </source>
</reference>
<dbReference type="EMBL" id="JBHHMI010000001">
    <property type="protein sequence ID" value="MFB5265421.1"/>
    <property type="molecule type" value="Genomic_DNA"/>
</dbReference>
<keyword evidence="2" id="KW-1185">Reference proteome</keyword>
<evidence type="ECO:0000313" key="1">
    <source>
        <dbReference type="EMBL" id="MFB5265421.1"/>
    </source>
</evidence>
<accession>A0ABV5AQE6</accession>
<gene>
    <name evidence="1" type="ORF">ACE41H_01270</name>
</gene>
<comment type="caution">
    <text evidence="1">The sequence shown here is derived from an EMBL/GenBank/DDBJ whole genome shotgun (WGS) entry which is preliminary data.</text>
</comment>
<dbReference type="RefSeq" id="WP_375352745.1">
    <property type="nucleotide sequence ID" value="NZ_JBHHMI010000001.1"/>
</dbReference>
<dbReference type="Proteomes" id="UP001580346">
    <property type="component" value="Unassembled WGS sequence"/>
</dbReference>
<evidence type="ECO:0008006" key="3">
    <source>
        <dbReference type="Google" id="ProtNLM"/>
    </source>
</evidence>
<organism evidence="1 2">
    <name type="scientific">Paenibacillus enshidis</name>
    <dbReference type="NCBI Taxonomy" id="1458439"/>
    <lineage>
        <taxon>Bacteria</taxon>
        <taxon>Bacillati</taxon>
        <taxon>Bacillota</taxon>
        <taxon>Bacilli</taxon>
        <taxon>Bacillales</taxon>
        <taxon>Paenibacillaceae</taxon>
        <taxon>Paenibacillus</taxon>
    </lineage>
</organism>